<evidence type="ECO:0000313" key="1">
    <source>
        <dbReference type="EMBL" id="ODQ70854.1"/>
    </source>
</evidence>
<protein>
    <recommendedName>
        <fullName evidence="3">FYVE-type domain-containing protein</fullName>
    </recommendedName>
</protein>
<organism evidence="1 2">
    <name type="scientific">Lipomyces starkeyi NRRL Y-11557</name>
    <dbReference type="NCBI Taxonomy" id="675824"/>
    <lineage>
        <taxon>Eukaryota</taxon>
        <taxon>Fungi</taxon>
        <taxon>Dikarya</taxon>
        <taxon>Ascomycota</taxon>
        <taxon>Saccharomycotina</taxon>
        <taxon>Lipomycetes</taxon>
        <taxon>Lipomycetales</taxon>
        <taxon>Lipomycetaceae</taxon>
        <taxon>Lipomyces</taxon>
    </lineage>
</organism>
<sequence>MFFHNKQPQLQRKHYAEYDMFQHGAPIGSALGMQQSAGISRKRTIHEAYDEDIEEVPLCSGYTLGKIVGMKKRSERPLETHIHASTLRRLFEAAQTQQHLLTGSRGSVSSAVSSARDLSCEDCDNVIMLDEYTSDSESYSCFSCNRTVCWRCSLRSQLTNNALECLQCANSRSAAP</sequence>
<proteinExistence type="predicted"/>
<dbReference type="Proteomes" id="UP000094385">
    <property type="component" value="Unassembled WGS sequence"/>
</dbReference>
<keyword evidence="2" id="KW-1185">Reference proteome</keyword>
<dbReference type="AlphaFoldDB" id="A0A1E3Q007"/>
<dbReference type="OrthoDB" id="5336357at2759"/>
<evidence type="ECO:0000313" key="2">
    <source>
        <dbReference type="Proteomes" id="UP000094385"/>
    </source>
</evidence>
<dbReference type="EMBL" id="KV454299">
    <property type="protein sequence ID" value="ODQ70854.1"/>
    <property type="molecule type" value="Genomic_DNA"/>
</dbReference>
<reference evidence="1 2" key="1">
    <citation type="journal article" date="2016" name="Proc. Natl. Acad. Sci. U.S.A.">
        <title>Comparative genomics of biotechnologically important yeasts.</title>
        <authorList>
            <person name="Riley R."/>
            <person name="Haridas S."/>
            <person name="Wolfe K.H."/>
            <person name="Lopes M.R."/>
            <person name="Hittinger C.T."/>
            <person name="Goeker M."/>
            <person name="Salamov A.A."/>
            <person name="Wisecaver J.H."/>
            <person name="Long T.M."/>
            <person name="Calvey C.H."/>
            <person name="Aerts A.L."/>
            <person name="Barry K.W."/>
            <person name="Choi C."/>
            <person name="Clum A."/>
            <person name="Coughlan A.Y."/>
            <person name="Deshpande S."/>
            <person name="Douglass A.P."/>
            <person name="Hanson S.J."/>
            <person name="Klenk H.-P."/>
            <person name="LaButti K.M."/>
            <person name="Lapidus A."/>
            <person name="Lindquist E.A."/>
            <person name="Lipzen A.M."/>
            <person name="Meier-Kolthoff J.P."/>
            <person name="Ohm R.A."/>
            <person name="Otillar R.P."/>
            <person name="Pangilinan J.L."/>
            <person name="Peng Y."/>
            <person name="Rokas A."/>
            <person name="Rosa C.A."/>
            <person name="Scheuner C."/>
            <person name="Sibirny A.A."/>
            <person name="Slot J.C."/>
            <person name="Stielow J.B."/>
            <person name="Sun H."/>
            <person name="Kurtzman C.P."/>
            <person name="Blackwell M."/>
            <person name="Grigoriev I.V."/>
            <person name="Jeffries T.W."/>
        </authorList>
    </citation>
    <scope>NUCLEOTIDE SEQUENCE [LARGE SCALE GENOMIC DNA]</scope>
    <source>
        <strain evidence="1 2">NRRL Y-11557</strain>
    </source>
</reference>
<gene>
    <name evidence="1" type="ORF">LIPSTDRAFT_160114</name>
</gene>
<evidence type="ECO:0008006" key="3">
    <source>
        <dbReference type="Google" id="ProtNLM"/>
    </source>
</evidence>
<name>A0A1E3Q007_LIPST</name>
<accession>A0A1E3Q007</accession>